<keyword evidence="4" id="KW-1185">Reference proteome</keyword>
<keyword evidence="2" id="KW-0472">Membrane</keyword>
<dbReference type="RefSeq" id="WP_172231619.1">
    <property type="nucleotide sequence ID" value="NZ_CP035946.1"/>
</dbReference>
<evidence type="ECO:0008006" key="5">
    <source>
        <dbReference type="Google" id="ProtNLM"/>
    </source>
</evidence>
<sequence length="99" mass="12041">MNNTSLNSKEKEELFFQDEDYGLDFSFVLKYFILCVFFVFLFGSFIFVRYMIYQGSKEYSELVSKKNILNEENKELKRKIEALQFKNKITNYFEVNYDK</sequence>
<keyword evidence="2" id="KW-0812">Transmembrane</keyword>
<name>A0ABS7WRF8_9BACT</name>
<dbReference type="Proteomes" id="UP000786183">
    <property type="component" value="Unassembled WGS sequence"/>
</dbReference>
<reference evidence="3 4" key="1">
    <citation type="submission" date="2020-07" db="EMBL/GenBank/DDBJ databases">
        <title>Transfer of Campylobacter canadensis to the novel genus Avispirillum gen. nov., that also includes two novel species recovered from migratory waterfowl: Avispirillum anseris sp. nov. and Avispirillum brantae sp. nov.</title>
        <authorList>
            <person name="Miller W.G."/>
            <person name="Chapman M.H."/>
            <person name="Yee E."/>
            <person name="Inglis G.D."/>
        </authorList>
    </citation>
    <scope>NUCLEOTIDE SEQUENCE [LARGE SCALE GENOMIC DNA]</scope>
    <source>
        <strain evidence="3 4">L283</strain>
    </source>
</reference>
<protein>
    <recommendedName>
        <fullName evidence="5">Septum formation initiator</fullName>
    </recommendedName>
</protein>
<proteinExistence type="predicted"/>
<organism evidence="3 4">
    <name type="scientific">Campylobacter canadensis</name>
    <dbReference type="NCBI Taxonomy" id="449520"/>
    <lineage>
        <taxon>Bacteria</taxon>
        <taxon>Pseudomonadati</taxon>
        <taxon>Campylobacterota</taxon>
        <taxon>Epsilonproteobacteria</taxon>
        <taxon>Campylobacterales</taxon>
        <taxon>Campylobacteraceae</taxon>
        <taxon>Campylobacter</taxon>
    </lineage>
</organism>
<keyword evidence="1" id="KW-0175">Coiled coil</keyword>
<evidence type="ECO:0000256" key="1">
    <source>
        <dbReference type="SAM" id="Coils"/>
    </source>
</evidence>
<feature type="coiled-coil region" evidence="1">
    <location>
        <begin position="59"/>
        <end position="86"/>
    </location>
</feature>
<dbReference type="EMBL" id="JACGBB010000006">
    <property type="protein sequence ID" value="MBZ7987308.1"/>
    <property type="molecule type" value="Genomic_DNA"/>
</dbReference>
<feature type="transmembrane region" description="Helical" evidence="2">
    <location>
        <begin position="31"/>
        <end position="52"/>
    </location>
</feature>
<keyword evidence="2" id="KW-1133">Transmembrane helix</keyword>
<accession>A0ABS7WRF8</accession>
<evidence type="ECO:0000313" key="4">
    <source>
        <dbReference type="Proteomes" id="UP000786183"/>
    </source>
</evidence>
<evidence type="ECO:0000256" key="2">
    <source>
        <dbReference type="SAM" id="Phobius"/>
    </source>
</evidence>
<evidence type="ECO:0000313" key="3">
    <source>
        <dbReference type="EMBL" id="MBZ7987308.1"/>
    </source>
</evidence>
<gene>
    <name evidence="3" type="ORF">AVCANL283_04190</name>
</gene>
<comment type="caution">
    <text evidence="3">The sequence shown here is derived from an EMBL/GenBank/DDBJ whole genome shotgun (WGS) entry which is preliminary data.</text>
</comment>